<feature type="chain" id="PRO_5034517096" evidence="2">
    <location>
        <begin position="17"/>
        <end position="322"/>
    </location>
</feature>
<reference evidence="3" key="2">
    <citation type="submission" date="2020-05" db="EMBL/GenBank/DDBJ databases">
        <authorList>
            <person name="Kim H.-S."/>
            <person name="Proctor R.H."/>
            <person name="Brown D.W."/>
        </authorList>
    </citation>
    <scope>NUCLEOTIDE SEQUENCE</scope>
    <source>
        <strain evidence="3">NRRL 45417</strain>
    </source>
</reference>
<keyword evidence="2" id="KW-0732">Signal</keyword>
<evidence type="ECO:0000313" key="4">
    <source>
        <dbReference type="Proteomes" id="UP000604273"/>
    </source>
</evidence>
<comment type="caution">
    <text evidence="3">The sequence shown here is derived from an EMBL/GenBank/DDBJ whole genome shotgun (WGS) entry which is preliminary data.</text>
</comment>
<dbReference type="EMBL" id="JABFAI010000294">
    <property type="protein sequence ID" value="KAF4947163.1"/>
    <property type="molecule type" value="Genomic_DNA"/>
</dbReference>
<name>A0A8H4WQJ5_9HYPO</name>
<proteinExistence type="predicted"/>
<dbReference type="Proteomes" id="UP000604273">
    <property type="component" value="Unassembled WGS sequence"/>
</dbReference>
<sequence length="322" mass="34851">MHPSFLLLALTSLSNASPTGLLTTSYDLQAREIHADELHARALANHPKDLIIDSGDLNDYIKKHPNSDSVVYLKDKQSFVPLSSVSVVEDKEAKDDKSKRQYASPCYAYNQWQARDSQSYWGPWETASGCLYTGLSEGSGTRTISWSKSVSVEVSGGLDWNPIKDVLGVSLGLAVTNTWTDGGKIDCNIPAGSVGQIWAQKYLGEAHMWRRMCQSCGVSGQKCLGDWEEAGFVKAPTDGSDPGKNLNTGCTIHNILPHFASRINPLYLPSIRYQPTIDPPLALPFNGLAEGNAPAEGNGPGEADIGSGNVDREAVKERSQAK</sequence>
<feature type="compositionally biased region" description="Basic and acidic residues" evidence="1">
    <location>
        <begin position="310"/>
        <end position="322"/>
    </location>
</feature>
<feature type="signal peptide" evidence="2">
    <location>
        <begin position="1"/>
        <end position="16"/>
    </location>
</feature>
<reference evidence="3" key="1">
    <citation type="journal article" date="2020" name="BMC Genomics">
        <title>Correction to: Identification and distribution of gene clusters required for synthesis of sphingolipid metabolism inhibitors in diverse species of the filamentous fungus Fusarium.</title>
        <authorList>
            <person name="Kim H.S."/>
            <person name="Lohmar J.M."/>
            <person name="Busman M."/>
            <person name="Brown D.W."/>
            <person name="Naumann T.A."/>
            <person name="Divon H.H."/>
            <person name="Lysoe E."/>
            <person name="Uhlig S."/>
            <person name="Proctor R.H."/>
        </authorList>
    </citation>
    <scope>NUCLEOTIDE SEQUENCE</scope>
    <source>
        <strain evidence="3">NRRL 45417</strain>
    </source>
</reference>
<accession>A0A8H4WQJ5</accession>
<evidence type="ECO:0000256" key="1">
    <source>
        <dbReference type="SAM" id="MobiDB-lite"/>
    </source>
</evidence>
<protein>
    <submittedName>
        <fullName evidence="3">Uncharacterized protein</fullName>
    </submittedName>
</protein>
<keyword evidence="4" id="KW-1185">Reference proteome</keyword>
<evidence type="ECO:0000256" key="2">
    <source>
        <dbReference type="SAM" id="SignalP"/>
    </source>
</evidence>
<dbReference type="AlphaFoldDB" id="A0A8H4WQJ5"/>
<dbReference type="OrthoDB" id="4971633at2759"/>
<evidence type="ECO:0000313" key="3">
    <source>
        <dbReference type="EMBL" id="KAF4947163.1"/>
    </source>
</evidence>
<organism evidence="3 4">
    <name type="scientific">Fusarium gaditjirri</name>
    <dbReference type="NCBI Taxonomy" id="282569"/>
    <lineage>
        <taxon>Eukaryota</taxon>
        <taxon>Fungi</taxon>
        <taxon>Dikarya</taxon>
        <taxon>Ascomycota</taxon>
        <taxon>Pezizomycotina</taxon>
        <taxon>Sordariomycetes</taxon>
        <taxon>Hypocreomycetidae</taxon>
        <taxon>Hypocreales</taxon>
        <taxon>Nectriaceae</taxon>
        <taxon>Fusarium</taxon>
        <taxon>Fusarium nisikadoi species complex</taxon>
    </lineage>
</organism>
<feature type="region of interest" description="Disordered" evidence="1">
    <location>
        <begin position="288"/>
        <end position="322"/>
    </location>
</feature>
<gene>
    <name evidence="3" type="ORF">FGADI_10619</name>
</gene>